<dbReference type="RefSeq" id="WP_052467410.1">
    <property type="nucleotide sequence ID" value="NZ_AP014682.1"/>
</dbReference>
<dbReference type="KEGG" id="lho:LOOC260_300470"/>
<sequence length="327" mass="37899">MSVDSWFKNYVSENINIDSKKSARARTSRNWLTSNIKDLSQKNEENLELYSDSEFALKMGSFARKTQIRPLDDVDQMIIFSAKGSTANLDTSQWNQVFVNVPDSAPELKKMDGENGLSSIKVLNYLKQLLNGISQYQSADIKRSQQALRLELSSYDWGFDIVPGFRTVDDEQGYYYYIIPNGNGTWEKTDPRIDRQNLTEYQKETPIDLREVVRIIKYWRKAHNAVCKLNSYALETTVLDFIDTNPIYSNSREFIENFLLYLSKAVLGSVQDRKGIQGDLNSLDYIDRLEIQEKAIYYHDMIKEANNYESESMSEQAIKSWTNFFGD</sequence>
<dbReference type="HOGENOM" id="CLU_051351_0_1_9"/>
<geneLocation type="plasmid" evidence="2">
    <name>pLOOC260-2 DNA</name>
</geneLocation>
<protein>
    <recommendedName>
        <fullName evidence="3">Nucleotidyltransferase</fullName>
    </recommendedName>
</protein>
<proteinExistence type="predicted"/>
<accession>A0A0A1GXX4</accession>
<dbReference type="Gene3D" id="3.30.460.90">
    <property type="match status" value="1"/>
</dbReference>
<evidence type="ECO:0000313" key="2">
    <source>
        <dbReference type="Proteomes" id="UP000031620"/>
    </source>
</evidence>
<evidence type="ECO:0000313" key="1">
    <source>
        <dbReference type="EMBL" id="BAP86920.1"/>
    </source>
</evidence>
<dbReference type="Proteomes" id="UP000031620">
    <property type="component" value="Plasmid pLOOC260-2"/>
</dbReference>
<evidence type="ECO:0008006" key="3">
    <source>
        <dbReference type="Google" id="ProtNLM"/>
    </source>
</evidence>
<name>A0A0A1GXX4_9LACO</name>
<dbReference type="AlphaFoldDB" id="A0A0A1GXX4"/>
<dbReference type="EMBL" id="AP014682">
    <property type="protein sequence ID" value="BAP86920.1"/>
    <property type="molecule type" value="Genomic_DNA"/>
</dbReference>
<gene>
    <name evidence="1" type="ORF">LOOC260_300470</name>
</gene>
<reference evidence="1 2" key="1">
    <citation type="submission" date="2014-11" db="EMBL/GenBank/DDBJ databases">
        <title>Complete genome sequence and analysis of Lactobacillus hokkaidonensis LOOC260T.</title>
        <authorList>
            <person name="Tanizawa Y."/>
            <person name="Tohno M."/>
            <person name="Kaminuma E."/>
            <person name="Nakamura Y."/>
            <person name="Arita M."/>
        </authorList>
    </citation>
    <scope>NUCLEOTIDE SEQUENCE [LARGE SCALE GENOMIC DNA]</scope>
    <source>
        <strain evidence="1 2">LOOC260</strain>
        <plasmid evidence="2">pLOOC260-2 DNA</plasmid>
    </source>
</reference>
<organism evidence="1 2">
    <name type="scientific">Paucilactobacillus hokkaidonensis JCM 18461</name>
    <dbReference type="NCBI Taxonomy" id="1291742"/>
    <lineage>
        <taxon>Bacteria</taxon>
        <taxon>Bacillati</taxon>
        <taxon>Bacillota</taxon>
        <taxon>Bacilli</taxon>
        <taxon>Lactobacillales</taxon>
        <taxon>Lactobacillaceae</taxon>
        <taxon>Paucilactobacillus</taxon>
    </lineage>
</organism>
<keyword evidence="1" id="KW-0614">Plasmid</keyword>